<accession>A0A553NEV2</accession>
<protein>
    <recommendedName>
        <fullName evidence="3">Group XIIA secretory phospholipase A2</fullName>
    </recommendedName>
</protein>
<dbReference type="STRING" id="6832.A0A553NEV2"/>
<organism evidence="1 2">
    <name type="scientific">Tigriopus californicus</name>
    <name type="common">Marine copepod</name>
    <dbReference type="NCBI Taxonomy" id="6832"/>
    <lineage>
        <taxon>Eukaryota</taxon>
        <taxon>Metazoa</taxon>
        <taxon>Ecdysozoa</taxon>
        <taxon>Arthropoda</taxon>
        <taxon>Crustacea</taxon>
        <taxon>Multicrustacea</taxon>
        <taxon>Hexanauplia</taxon>
        <taxon>Copepoda</taxon>
        <taxon>Harpacticoida</taxon>
        <taxon>Harpacticidae</taxon>
        <taxon>Tigriopus</taxon>
    </lineage>
</organism>
<dbReference type="AlphaFoldDB" id="A0A553NEV2"/>
<comment type="caution">
    <text evidence="1">The sequence shown here is derived from an EMBL/GenBank/DDBJ whole genome shotgun (WGS) entry which is preliminary data.</text>
</comment>
<dbReference type="GO" id="GO:0050482">
    <property type="term" value="P:arachidonate secretion"/>
    <property type="evidence" value="ECO:0007669"/>
    <property type="project" value="InterPro"/>
</dbReference>
<dbReference type="GO" id="GO:0005576">
    <property type="term" value="C:extracellular region"/>
    <property type="evidence" value="ECO:0007669"/>
    <property type="project" value="InterPro"/>
</dbReference>
<dbReference type="EMBL" id="VCGU01000458">
    <property type="protein sequence ID" value="TRY63899.1"/>
    <property type="molecule type" value="Genomic_DNA"/>
</dbReference>
<proteinExistence type="predicted"/>
<dbReference type="PANTHER" id="PTHR12824">
    <property type="entry name" value="GROUP XII SECRETORY PHOSPHOLIPASE A2 FAMILY MEMBER"/>
    <property type="match status" value="1"/>
</dbReference>
<sequence length="192" mass="21768">MFACTLTLQSYEAFIQDLQDTLGKAKEYLEDMAPYLTKGLKTVQKIEQIMDSAIAEDCPFECPRGKIPIPNPGHVQTANGCGALDMFFDDSEESWIKLEKDFTKCCNTHDECYDTCNEDKDMCDLTFKKCLYKVCQMKKYAFLDEKACKLKAKLAYLAVIGVGCQMFKDAQTNACQCVRASGSPRDYDRQEL</sequence>
<dbReference type="GO" id="GO:0016042">
    <property type="term" value="P:lipid catabolic process"/>
    <property type="evidence" value="ECO:0007669"/>
    <property type="project" value="InterPro"/>
</dbReference>
<dbReference type="InterPro" id="IPR036444">
    <property type="entry name" value="PLipase_A2_dom_sf"/>
</dbReference>
<dbReference type="Gene3D" id="1.20.90.10">
    <property type="entry name" value="Phospholipase A2 domain"/>
    <property type="match status" value="1"/>
</dbReference>
<dbReference type="OrthoDB" id="3935740at2759"/>
<dbReference type="Proteomes" id="UP000318571">
    <property type="component" value="Chromosome 10"/>
</dbReference>
<reference evidence="1 2" key="1">
    <citation type="journal article" date="2018" name="Nat. Ecol. Evol.">
        <title>Genomic signatures of mitonuclear coevolution across populations of Tigriopus californicus.</title>
        <authorList>
            <person name="Barreto F.S."/>
            <person name="Watson E.T."/>
            <person name="Lima T.G."/>
            <person name="Willett C.S."/>
            <person name="Edmands S."/>
            <person name="Li W."/>
            <person name="Burton R.S."/>
        </authorList>
    </citation>
    <scope>NUCLEOTIDE SEQUENCE [LARGE SCALE GENOMIC DNA]</scope>
    <source>
        <strain evidence="1 2">San Diego</strain>
    </source>
</reference>
<evidence type="ECO:0008006" key="3">
    <source>
        <dbReference type="Google" id="ProtNLM"/>
    </source>
</evidence>
<dbReference type="GO" id="GO:0006644">
    <property type="term" value="P:phospholipid metabolic process"/>
    <property type="evidence" value="ECO:0007669"/>
    <property type="project" value="InterPro"/>
</dbReference>
<dbReference type="GO" id="GO:0004623">
    <property type="term" value="F:phospholipase A2 activity"/>
    <property type="evidence" value="ECO:0007669"/>
    <property type="project" value="InterPro"/>
</dbReference>
<dbReference type="InterPro" id="IPR010711">
    <property type="entry name" value="PLA2G12"/>
</dbReference>
<dbReference type="GO" id="GO:0005509">
    <property type="term" value="F:calcium ion binding"/>
    <property type="evidence" value="ECO:0007669"/>
    <property type="project" value="InterPro"/>
</dbReference>
<gene>
    <name evidence="1" type="ORF">TCAL_07262</name>
</gene>
<dbReference type="Pfam" id="PF06951">
    <property type="entry name" value="PLA2G12"/>
    <property type="match status" value="1"/>
</dbReference>
<keyword evidence="2" id="KW-1185">Reference proteome</keyword>
<dbReference type="PANTHER" id="PTHR12824:SF8">
    <property type="entry name" value="GXIVSPLA2, ISOFORM A"/>
    <property type="match status" value="1"/>
</dbReference>
<evidence type="ECO:0000313" key="1">
    <source>
        <dbReference type="EMBL" id="TRY63899.1"/>
    </source>
</evidence>
<dbReference type="SUPFAM" id="SSF48619">
    <property type="entry name" value="Phospholipase A2, PLA2"/>
    <property type="match status" value="1"/>
</dbReference>
<name>A0A553NEV2_TIGCA</name>
<dbReference type="OMA" id="NTHDECY"/>
<evidence type="ECO:0000313" key="2">
    <source>
        <dbReference type="Proteomes" id="UP000318571"/>
    </source>
</evidence>